<feature type="transmembrane region" description="Helical" evidence="1">
    <location>
        <begin position="354"/>
        <end position="372"/>
    </location>
</feature>
<dbReference type="GO" id="GO:0016020">
    <property type="term" value="C:membrane"/>
    <property type="evidence" value="ECO:0007669"/>
    <property type="project" value="InterPro"/>
</dbReference>
<protein>
    <submittedName>
        <fullName evidence="2">ABC transporter permease</fullName>
    </submittedName>
</protein>
<keyword evidence="1" id="KW-0812">Transmembrane</keyword>
<dbReference type="InterPro" id="IPR010288">
    <property type="entry name" value="EcsB_ABC"/>
</dbReference>
<feature type="transmembrane region" description="Helical" evidence="1">
    <location>
        <begin position="378"/>
        <end position="396"/>
    </location>
</feature>
<dbReference type="Proteomes" id="UP000293637">
    <property type="component" value="Unassembled WGS sequence"/>
</dbReference>
<evidence type="ECO:0000313" key="2">
    <source>
        <dbReference type="EMBL" id="TBW71750.1"/>
    </source>
</evidence>
<name>A0A4V2KVK1_STALU</name>
<dbReference type="NCBIfam" id="NF047570">
    <property type="entry name" value="ABC_perm_EcsB"/>
    <property type="match status" value="1"/>
</dbReference>
<organism evidence="2 3">
    <name type="scientific">Staphylococcus lugdunensis</name>
    <dbReference type="NCBI Taxonomy" id="28035"/>
    <lineage>
        <taxon>Bacteria</taxon>
        <taxon>Bacillati</taxon>
        <taxon>Bacillota</taxon>
        <taxon>Bacilli</taxon>
        <taxon>Bacillales</taxon>
        <taxon>Staphylococcaceae</taxon>
        <taxon>Staphylococcus</taxon>
    </lineage>
</organism>
<feature type="transmembrane region" description="Helical" evidence="1">
    <location>
        <begin position="285"/>
        <end position="304"/>
    </location>
</feature>
<reference evidence="2 3" key="1">
    <citation type="journal article" date="2019" name="Sci. Transl. Med.">
        <title>Quorum sensing between bacterial species on the skin protects against epidermal injury in atopic dermatitis.</title>
        <authorList>
            <person name="Williams M.R."/>
        </authorList>
    </citation>
    <scope>NUCLEOTIDE SEQUENCE [LARGE SCALE GENOMIC DNA]</scope>
    <source>
        <strain evidence="2 3">E7</strain>
    </source>
</reference>
<comment type="caution">
    <text evidence="2">The sequence shown here is derived from an EMBL/GenBank/DDBJ whole genome shotgun (WGS) entry which is preliminary data.</text>
</comment>
<feature type="transmembrane region" description="Helical" evidence="1">
    <location>
        <begin position="189"/>
        <end position="205"/>
    </location>
</feature>
<dbReference type="Pfam" id="PF05975">
    <property type="entry name" value="EcsB"/>
    <property type="match status" value="1"/>
</dbReference>
<feature type="transmembrane region" description="Helical" evidence="1">
    <location>
        <begin position="132"/>
        <end position="154"/>
    </location>
</feature>
<feature type="transmembrane region" description="Helical" evidence="1">
    <location>
        <begin position="102"/>
        <end position="126"/>
    </location>
</feature>
<dbReference type="AlphaFoldDB" id="A0A4V2KVK1"/>
<dbReference type="RefSeq" id="WP_002492593.1">
    <property type="nucleotide sequence ID" value="NZ_AP021848.1"/>
</dbReference>
<proteinExistence type="predicted"/>
<dbReference type="PIRSF" id="PIRSF037259">
    <property type="entry name" value="EcsB_ABC"/>
    <property type="match status" value="1"/>
</dbReference>
<evidence type="ECO:0000256" key="1">
    <source>
        <dbReference type="SAM" id="Phobius"/>
    </source>
</evidence>
<gene>
    <name evidence="2" type="ORF">EQ812_09770</name>
</gene>
<keyword evidence="1" id="KW-0472">Membrane</keyword>
<keyword evidence="1" id="KW-1133">Transmembrane helix</keyword>
<sequence>MTIKPEVALFKQRKIAIRKEKNYYNKFIFNGHFSVFLLILLGAFIMGYGQWLRHIPQHIDYALITSFIVAITSIFPIRTLLKQADELFLLPFEQHMKTYVRLSLNYSFYNRIALQLIILVVLYPLFSKLPHFSILNYLIFVGMVFLHSYLGLYIRWQWYLGQKSSWTINTLLVIINILGYELVLGLNNYLGLLLTLLIVVSYIVLKKQNAVSLFPWERMIRIEQRHHTNYYKFVNMFTDVKHLKETAVRRRYLDPLLVTPKATRFNAKNMYLFLFTRSFVRGKDAFNIILRLIIIALILMIWLANPFVTIVIGCLFMYITLLQMSQFYTQQAYGLWPQVWPVPDTFVIRGYEQFLYRLMLVIGLIFSITFVYLYPQFFFGIIVFFLVGWLTIRSTIKKLKYQETLLRD</sequence>
<evidence type="ECO:0000313" key="3">
    <source>
        <dbReference type="Proteomes" id="UP000293637"/>
    </source>
</evidence>
<feature type="transmembrane region" description="Helical" evidence="1">
    <location>
        <begin position="27"/>
        <end position="49"/>
    </location>
</feature>
<accession>A0A4V2KVK1</accession>
<dbReference type="EMBL" id="SCHB01000006">
    <property type="protein sequence ID" value="TBW71750.1"/>
    <property type="molecule type" value="Genomic_DNA"/>
</dbReference>
<dbReference type="GeneID" id="58089424"/>
<feature type="transmembrane region" description="Helical" evidence="1">
    <location>
        <begin position="61"/>
        <end position="81"/>
    </location>
</feature>